<dbReference type="CDD" id="cd00090">
    <property type="entry name" value="HTH_ARSR"/>
    <property type="match status" value="1"/>
</dbReference>
<dbReference type="InterPro" id="IPR001845">
    <property type="entry name" value="HTH_ArsR_DNA-bd_dom"/>
</dbReference>
<dbReference type="Gene3D" id="1.10.10.10">
    <property type="entry name" value="Winged helix-like DNA-binding domain superfamily/Winged helix DNA-binding domain"/>
    <property type="match status" value="1"/>
</dbReference>
<evidence type="ECO:0000313" key="6">
    <source>
        <dbReference type="Proteomes" id="UP000438106"/>
    </source>
</evidence>
<evidence type="ECO:0000256" key="1">
    <source>
        <dbReference type="ARBA" id="ARBA00023015"/>
    </source>
</evidence>
<proteinExistence type="predicted"/>
<dbReference type="AlphaFoldDB" id="A0A7X3FPY9"/>
<evidence type="ECO:0000313" key="5">
    <source>
        <dbReference type="EMBL" id="MVS98628.1"/>
    </source>
</evidence>
<dbReference type="InterPro" id="IPR051011">
    <property type="entry name" value="Metal_resp_trans_reg"/>
</dbReference>
<keyword evidence="6" id="KW-1185">Reference proteome</keyword>
<dbReference type="EMBL" id="WQRF01000001">
    <property type="protein sequence ID" value="MVS98628.1"/>
    <property type="molecule type" value="Genomic_DNA"/>
</dbReference>
<gene>
    <name evidence="5" type="ORF">GO014_06290</name>
</gene>
<feature type="domain" description="HTH arsR-type" evidence="4">
    <location>
        <begin position="1"/>
        <end position="95"/>
    </location>
</feature>
<protein>
    <submittedName>
        <fullName evidence="5">Metalloregulator ArsR/SmtB family transcription factor</fullName>
    </submittedName>
</protein>
<dbReference type="GO" id="GO:0003677">
    <property type="term" value="F:DNA binding"/>
    <property type="evidence" value="ECO:0007669"/>
    <property type="project" value="UniProtKB-KW"/>
</dbReference>
<name>A0A7X3FPY9_9HYPH</name>
<sequence length="119" mass="12397">MDTNEAIEAFAALSHPGRIAIFRLLVAAGPDGVPAGRIGEQLGQKQNTTSVNLSVLDRAGLVSGERDGRQVIYRANFAAVGGLVAYLLEDCCGGRTEACTPVAAILAQTSSPRPDQCVE</sequence>
<dbReference type="Proteomes" id="UP000438106">
    <property type="component" value="Unassembled WGS sequence"/>
</dbReference>
<evidence type="ECO:0000256" key="2">
    <source>
        <dbReference type="ARBA" id="ARBA00023125"/>
    </source>
</evidence>
<dbReference type="InterPro" id="IPR036390">
    <property type="entry name" value="WH_DNA-bd_sf"/>
</dbReference>
<dbReference type="SUPFAM" id="SSF46785">
    <property type="entry name" value="Winged helix' DNA-binding domain"/>
    <property type="match status" value="1"/>
</dbReference>
<reference evidence="5 6" key="1">
    <citation type="submission" date="2019-12" db="EMBL/GenBank/DDBJ databases">
        <title>Devosia maris sp. nov., isolated from the deep seawater.</title>
        <authorList>
            <person name="Liu Y."/>
        </authorList>
    </citation>
    <scope>NUCLEOTIDE SEQUENCE [LARGE SCALE GENOMIC DNA]</scope>
    <source>
        <strain evidence="5 6">L53-10-65</strain>
    </source>
</reference>
<keyword evidence="1" id="KW-0805">Transcription regulation</keyword>
<accession>A0A7X3FPY9</accession>
<evidence type="ECO:0000259" key="4">
    <source>
        <dbReference type="PROSITE" id="PS50987"/>
    </source>
</evidence>
<dbReference type="InterPro" id="IPR036388">
    <property type="entry name" value="WH-like_DNA-bd_sf"/>
</dbReference>
<dbReference type="Pfam" id="PF12840">
    <property type="entry name" value="HTH_20"/>
    <property type="match status" value="1"/>
</dbReference>
<dbReference type="PRINTS" id="PR00778">
    <property type="entry name" value="HTHARSR"/>
</dbReference>
<dbReference type="GO" id="GO:0003700">
    <property type="term" value="F:DNA-binding transcription factor activity"/>
    <property type="evidence" value="ECO:0007669"/>
    <property type="project" value="InterPro"/>
</dbReference>
<comment type="caution">
    <text evidence="5">The sequence shown here is derived from an EMBL/GenBank/DDBJ whole genome shotgun (WGS) entry which is preliminary data.</text>
</comment>
<dbReference type="PROSITE" id="PS50987">
    <property type="entry name" value="HTH_ARSR_2"/>
    <property type="match status" value="1"/>
</dbReference>
<keyword evidence="3" id="KW-0804">Transcription</keyword>
<organism evidence="5 6">
    <name type="scientific">Devosia marina</name>
    <dbReference type="NCBI Taxonomy" id="2683198"/>
    <lineage>
        <taxon>Bacteria</taxon>
        <taxon>Pseudomonadati</taxon>
        <taxon>Pseudomonadota</taxon>
        <taxon>Alphaproteobacteria</taxon>
        <taxon>Hyphomicrobiales</taxon>
        <taxon>Devosiaceae</taxon>
        <taxon>Devosia</taxon>
    </lineage>
</organism>
<dbReference type="NCBIfam" id="NF033788">
    <property type="entry name" value="HTH_metalloreg"/>
    <property type="match status" value="1"/>
</dbReference>
<dbReference type="InterPro" id="IPR011991">
    <property type="entry name" value="ArsR-like_HTH"/>
</dbReference>
<dbReference type="RefSeq" id="WP_157289518.1">
    <property type="nucleotide sequence ID" value="NZ_WQRF01000001.1"/>
</dbReference>
<dbReference type="PANTHER" id="PTHR43132:SF2">
    <property type="entry name" value="ARSENICAL RESISTANCE OPERON REPRESSOR ARSR-RELATED"/>
    <property type="match status" value="1"/>
</dbReference>
<evidence type="ECO:0000256" key="3">
    <source>
        <dbReference type="ARBA" id="ARBA00023163"/>
    </source>
</evidence>
<dbReference type="PANTHER" id="PTHR43132">
    <property type="entry name" value="ARSENICAL RESISTANCE OPERON REPRESSOR ARSR-RELATED"/>
    <property type="match status" value="1"/>
</dbReference>
<keyword evidence="2" id="KW-0238">DNA-binding</keyword>
<dbReference type="SMART" id="SM00418">
    <property type="entry name" value="HTH_ARSR"/>
    <property type="match status" value="1"/>
</dbReference>